<proteinExistence type="predicted"/>
<dbReference type="Pfam" id="PF00072">
    <property type="entry name" value="Response_reg"/>
    <property type="match status" value="1"/>
</dbReference>
<sequence>MLKVLIADDEYKVGYLVKKLIEWEKLNLEFAGLVQDGMTAYEKICECAPDIVITDIRMPVLSGLELIKKVIDEGRSVHFIVISGYKYFEYAQQAIKYGVEDYLLKPIDEVELNQILKKIADTETNREKESRSVDTMVKKLHDSRYILHREFLNSISEDGEMNLEEVNKNYGLNFGDGLFRVICCKLDGDIRIEKNEQQINLILKKTGALTEQALHECVQDIAITYQKNSAVTAVINYPATLREEVERRIDRLFQAQMDYLSGFEHYELTMGLSPEYGEFGKLHMAVEAAREAVACRILGGAGRMIDSRFIFAGSGPDGYPDMSVRSLPQSADSPWPAADLTEQKYTICAETICGEIEEKLLGAVETARYDDIKYIIGLAFHEARKRRAFASEYYELAGRLFKCYLDHNPFSGEDGGEELREQWNDRALNCNSVTALTEYVTEQMITNLKALVEANQEKERKPVLNAVEYIKKNYSQKISLEEIAEQGGFNMNYFSELFKKETGKTFTAYVTDIRMEEAKKLLRDTEIPVYEVAESVGYRDSKFFSQQFVKNVGIKPVEYRKLYY</sequence>
<feature type="domain" description="Response regulatory" evidence="8">
    <location>
        <begin position="3"/>
        <end position="120"/>
    </location>
</feature>
<dbReference type="OrthoDB" id="384217at2"/>
<keyword evidence="4" id="KW-0804">Transcription</keyword>
<dbReference type="Gene3D" id="1.10.10.60">
    <property type="entry name" value="Homeodomain-like"/>
    <property type="match status" value="2"/>
</dbReference>
<dbReference type="CDD" id="cd17536">
    <property type="entry name" value="REC_YesN-like"/>
    <property type="match status" value="1"/>
</dbReference>
<dbReference type="PANTHER" id="PTHR43280">
    <property type="entry name" value="ARAC-FAMILY TRANSCRIPTIONAL REGULATOR"/>
    <property type="match status" value="1"/>
</dbReference>
<dbReference type="InterPro" id="IPR009057">
    <property type="entry name" value="Homeodomain-like_sf"/>
</dbReference>
<dbReference type="SMART" id="SM00448">
    <property type="entry name" value="REC"/>
    <property type="match status" value="1"/>
</dbReference>
<keyword evidence="6" id="KW-0597">Phosphoprotein</keyword>
<dbReference type="SUPFAM" id="SSF52172">
    <property type="entry name" value="CheY-like"/>
    <property type="match status" value="1"/>
</dbReference>
<dbReference type="RefSeq" id="WP_025529093.1">
    <property type="nucleotide sequence ID" value="NZ_QTJW01000001.1"/>
</dbReference>
<keyword evidence="2" id="KW-0805">Transcription regulation</keyword>
<evidence type="ECO:0000313" key="10">
    <source>
        <dbReference type="Proteomes" id="UP000261023"/>
    </source>
</evidence>
<evidence type="ECO:0000256" key="1">
    <source>
        <dbReference type="ARBA" id="ARBA00018672"/>
    </source>
</evidence>
<reference evidence="9 10" key="1">
    <citation type="submission" date="2018-08" db="EMBL/GenBank/DDBJ databases">
        <title>A genome reference for cultivated species of the human gut microbiota.</title>
        <authorList>
            <person name="Zou Y."/>
            <person name="Xue W."/>
            <person name="Luo G."/>
        </authorList>
    </citation>
    <scope>NUCLEOTIDE SEQUENCE [LARGE SCALE GENOMIC DNA]</scope>
    <source>
        <strain evidence="9 10">AF19-13AC</strain>
    </source>
</reference>
<dbReference type="AlphaFoldDB" id="A0A3E3DT46"/>
<dbReference type="GO" id="GO:0000160">
    <property type="term" value="P:phosphorelay signal transduction system"/>
    <property type="evidence" value="ECO:0007669"/>
    <property type="project" value="InterPro"/>
</dbReference>
<dbReference type="InterPro" id="IPR011006">
    <property type="entry name" value="CheY-like_superfamily"/>
</dbReference>
<dbReference type="SMART" id="SM00342">
    <property type="entry name" value="HTH_ARAC"/>
    <property type="match status" value="1"/>
</dbReference>
<dbReference type="PROSITE" id="PS00041">
    <property type="entry name" value="HTH_ARAC_FAMILY_1"/>
    <property type="match status" value="1"/>
</dbReference>
<dbReference type="GO" id="GO:0043565">
    <property type="term" value="F:sequence-specific DNA binding"/>
    <property type="evidence" value="ECO:0007669"/>
    <property type="project" value="InterPro"/>
</dbReference>
<name>A0A3E3DT46_9FIRM</name>
<comment type="function">
    <text evidence="5">May play the central regulatory role in sporulation. It may be an element of the effector pathway responsible for the activation of sporulation genes in response to nutritional stress. Spo0A may act in concert with spo0H (a sigma factor) to control the expression of some genes that are critical to the sporulation process.</text>
</comment>
<dbReference type="PANTHER" id="PTHR43280:SF2">
    <property type="entry name" value="HTH-TYPE TRANSCRIPTIONAL REGULATOR EXSA"/>
    <property type="match status" value="1"/>
</dbReference>
<dbReference type="InterPro" id="IPR018062">
    <property type="entry name" value="HTH_AraC-typ_CS"/>
</dbReference>
<dbReference type="InterPro" id="IPR001789">
    <property type="entry name" value="Sig_transdc_resp-reg_receiver"/>
</dbReference>
<evidence type="ECO:0000259" key="7">
    <source>
        <dbReference type="PROSITE" id="PS01124"/>
    </source>
</evidence>
<evidence type="ECO:0000256" key="5">
    <source>
        <dbReference type="ARBA" id="ARBA00024867"/>
    </source>
</evidence>
<dbReference type="Pfam" id="PF12833">
    <property type="entry name" value="HTH_18"/>
    <property type="match status" value="1"/>
</dbReference>
<dbReference type="Proteomes" id="UP000261023">
    <property type="component" value="Unassembled WGS sequence"/>
</dbReference>
<dbReference type="InterPro" id="IPR018060">
    <property type="entry name" value="HTH_AraC"/>
</dbReference>
<evidence type="ECO:0000256" key="3">
    <source>
        <dbReference type="ARBA" id="ARBA00023125"/>
    </source>
</evidence>
<dbReference type="PROSITE" id="PS01124">
    <property type="entry name" value="HTH_ARAC_FAMILY_2"/>
    <property type="match status" value="1"/>
</dbReference>
<dbReference type="SUPFAM" id="SSF46689">
    <property type="entry name" value="Homeodomain-like"/>
    <property type="match status" value="2"/>
</dbReference>
<accession>A0A3E3DT46</accession>
<evidence type="ECO:0000256" key="2">
    <source>
        <dbReference type="ARBA" id="ARBA00023015"/>
    </source>
</evidence>
<organism evidence="9 10">
    <name type="scientific">Hungatella hathewayi</name>
    <dbReference type="NCBI Taxonomy" id="154046"/>
    <lineage>
        <taxon>Bacteria</taxon>
        <taxon>Bacillati</taxon>
        <taxon>Bacillota</taxon>
        <taxon>Clostridia</taxon>
        <taxon>Lachnospirales</taxon>
        <taxon>Lachnospiraceae</taxon>
        <taxon>Hungatella</taxon>
    </lineage>
</organism>
<comment type="caution">
    <text evidence="9">The sequence shown here is derived from an EMBL/GenBank/DDBJ whole genome shotgun (WGS) entry which is preliminary data.</text>
</comment>
<gene>
    <name evidence="9" type="ORF">DWX31_00965</name>
</gene>
<evidence type="ECO:0000256" key="4">
    <source>
        <dbReference type="ARBA" id="ARBA00023163"/>
    </source>
</evidence>
<feature type="domain" description="HTH araC/xylS-type" evidence="7">
    <location>
        <begin position="464"/>
        <end position="562"/>
    </location>
</feature>
<feature type="modified residue" description="4-aspartylphosphate" evidence="6">
    <location>
        <position position="55"/>
    </location>
</feature>
<dbReference type="PROSITE" id="PS50110">
    <property type="entry name" value="RESPONSE_REGULATORY"/>
    <property type="match status" value="1"/>
</dbReference>
<protein>
    <recommendedName>
        <fullName evidence="1">Stage 0 sporulation protein A homolog</fullName>
    </recommendedName>
</protein>
<evidence type="ECO:0000313" key="9">
    <source>
        <dbReference type="EMBL" id="RGD72450.1"/>
    </source>
</evidence>
<evidence type="ECO:0000259" key="8">
    <source>
        <dbReference type="PROSITE" id="PS50110"/>
    </source>
</evidence>
<evidence type="ECO:0000256" key="6">
    <source>
        <dbReference type="PROSITE-ProRule" id="PRU00169"/>
    </source>
</evidence>
<dbReference type="GO" id="GO:0003700">
    <property type="term" value="F:DNA-binding transcription factor activity"/>
    <property type="evidence" value="ECO:0007669"/>
    <property type="project" value="InterPro"/>
</dbReference>
<dbReference type="Gene3D" id="3.40.50.2300">
    <property type="match status" value="1"/>
</dbReference>
<dbReference type="EMBL" id="QTJW01000001">
    <property type="protein sequence ID" value="RGD72450.1"/>
    <property type="molecule type" value="Genomic_DNA"/>
</dbReference>
<keyword evidence="3 9" id="KW-0238">DNA-binding</keyword>